<dbReference type="RefSeq" id="WP_379772739.1">
    <property type="nucleotide sequence ID" value="NZ_JBHSMZ010000014.1"/>
</dbReference>
<protein>
    <submittedName>
        <fullName evidence="1">Uncharacterized protein</fullName>
    </submittedName>
</protein>
<evidence type="ECO:0000313" key="2">
    <source>
        <dbReference type="Proteomes" id="UP001596086"/>
    </source>
</evidence>
<keyword evidence="2" id="KW-1185">Reference proteome</keyword>
<reference evidence="2" key="1">
    <citation type="journal article" date="2019" name="Int. J. Syst. Evol. Microbiol.">
        <title>The Global Catalogue of Microorganisms (GCM) 10K type strain sequencing project: providing services to taxonomists for standard genome sequencing and annotation.</title>
        <authorList>
            <consortium name="The Broad Institute Genomics Platform"/>
            <consortium name="The Broad Institute Genome Sequencing Center for Infectious Disease"/>
            <person name="Wu L."/>
            <person name="Ma J."/>
        </authorList>
    </citation>
    <scope>NUCLEOTIDE SEQUENCE [LARGE SCALE GENOMIC DNA]</scope>
    <source>
        <strain evidence="2">CGMCC 4.5798</strain>
    </source>
</reference>
<dbReference type="Proteomes" id="UP001596086">
    <property type="component" value="Unassembled WGS sequence"/>
</dbReference>
<organism evidence="1 2">
    <name type="scientific">Massilia aerilata</name>
    <dbReference type="NCBI Taxonomy" id="453817"/>
    <lineage>
        <taxon>Bacteria</taxon>
        <taxon>Pseudomonadati</taxon>
        <taxon>Pseudomonadota</taxon>
        <taxon>Betaproteobacteria</taxon>
        <taxon>Burkholderiales</taxon>
        <taxon>Oxalobacteraceae</taxon>
        <taxon>Telluria group</taxon>
        <taxon>Massilia</taxon>
    </lineage>
</organism>
<proteinExistence type="predicted"/>
<gene>
    <name evidence="1" type="ORF">ACFPO9_17535</name>
</gene>
<evidence type="ECO:0000313" key="1">
    <source>
        <dbReference type="EMBL" id="MFC5550322.1"/>
    </source>
</evidence>
<accession>A0ABW0S1K8</accession>
<dbReference type="EMBL" id="JBHSMZ010000014">
    <property type="protein sequence ID" value="MFC5550322.1"/>
    <property type="molecule type" value="Genomic_DNA"/>
</dbReference>
<sequence length="60" mass="6465">MSDDLIAAFGEFNDAAYAMGHCQLAQATAAAERLEAARNTFHTLFMQAMKADAVASRDRA</sequence>
<name>A0ABW0S1K8_9BURK</name>
<comment type="caution">
    <text evidence="1">The sequence shown here is derived from an EMBL/GenBank/DDBJ whole genome shotgun (WGS) entry which is preliminary data.</text>
</comment>